<evidence type="ECO:0000313" key="1">
    <source>
        <dbReference type="EMBL" id="SHG32152.1"/>
    </source>
</evidence>
<evidence type="ECO:0000313" key="2">
    <source>
        <dbReference type="Proteomes" id="UP000184071"/>
    </source>
</evidence>
<gene>
    <name evidence="1" type="ORF">SAMN05443663_102519</name>
</gene>
<sequence>MAETTGKVQLSYDVSDKWEEVKSTLINEYKYSDVALDIPTSWIYDLPNTTLHHQNKEVSKAIKDIENVCQRHKVTLKKAVAALISEVAYYNEKKHYNE</sequence>
<dbReference type="EMBL" id="FQWC01000002">
    <property type="protein sequence ID" value="SHG32152.1"/>
    <property type="molecule type" value="Genomic_DNA"/>
</dbReference>
<dbReference type="AlphaFoldDB" id="A0A1M5IUZ0"/>
<dbReference type="OrthoDB" id="1446620at2"/>
<reference evidence="2" key="1">
    <citation type="submission" date="2016-11" db="EMBL/GenBank/DDBJ databases">
        <authorList>
            <person name="Varghese N."/>
            <person name="Submissions S."/>
        </authorList>
    </citation>
    <scope>NUCLEOTIDE SEQUENCE [LARGE SCALE GENOMIC DNA]</scope>
    <source>
        <strain evidence="2">DSM 17963</strain>
    </source>
</reference>
<name>A0A1M5IUZ0_9FLAO</name>
<proteinExistence type="predicted"/>
<accession>A0A1M5IUZ0</accession>
<dbReference type="Proteomes" id="UP000184071">
    <property type="component" value="Unassembled WGS sequence"/>
</dbReference>
<keyword evidence="2" id="KW-1185">Reference proteome</keyword>
<protein>
    <submittedName>
        <fullName evidence="1">Uncharacterized protein</fullName>
    </submittedName>
</protein>
<dbReference type="RefSeq" id="WP_073414554.1">
    <property type="nucleotide sequence ID" value="NZ_FQWC01000002.1"/>
</dbReference>
<organism evidence="1 2">
    <name type="scientific">Flavobacterium defluvii</name>
    <dbReference type="NCBI Taxonomy" id="370979"/>
    <lineage>
        <taxon>Bacteria</taxon>
        <taxon>Pseudomonadati</taxon>
        <taxon>Bacteroidota</taxon>
        <taxon>Flavobacteriia</taxon>
        <taxon>Flavobacteriales</taxon>
        <taxon>Flavobacteriaceae</taxon>
        <taxon>Flavobacterium</taxon>
    </lineage>
</organism>